<feature type="non-terminal residue" evidence="2">
    <location>
        <position position="1"/>
    </location>
</feature>
<dbReference type="AlphaFoldDB" id="A0A699V666"/>
<proteinExistence type="predicted"/>
<feature type="region of interest" description="Disordered" evidence="1">
    <location>
        <begin position="1"/>
        <end position="25"/>
    </location>
</feature>
<accession>A0A699V666</accession>
<dbReference type="EMBL" id="BKCJ011378084">
    <property type="protein sequence ID" value="GFD27564.1"/>
    <property type="molecule type" value="Genomic_DNA"/>
</dbReference>
<evidence type="ECO:0000256" key="1">
    <source>
        <dbReference type="SAM" id="MobiDB-lite"/>
    </source>
</evidence>
<sequence length="25" mass="2496">EDKVPVELAGSSGITGSSDGSLRFS</sequence>
<evidence type="ECO:0000313" key="2">
    <source>
        <dbReference type="EMBL" id="GFD27564.1"/>
    </source>
</evidence>
<reference evidence="2" key="1">
    <citation type="journal article" date="2019" name="Sci. Rep.">
        <title>Draft genome of Tanacetum cinerariifolium, the natural source of mosquito coil.</title>
        <authorList>
            <person name="Yamashiro T."/>
            <person name="Shiraishi A."/>
            <person name="Satake H."/>
            <person name="Nakayama K."/>
        </authorList>
    </citation>
    <scope>NUCLEOTIDE SEQUENCE</scope>
</reference>
<feature type="compositionally biased region" description="Low complexity" evidence="1">
    <location>
        <begin position="10"/>
        <end position="25"/>
    </location>
</feature>
<protein>
    <submittedName>
        <fullName evidence="2">Uncharacterized protein</fullName>
    </submittedName>
</protein>
<gene>
    <name evidence="2" type="ORF">Tci_899533</name>
</gene>
<comment type="caution">
    <text evidence="2">The sequence shown here is derived from an EMBL/GenBank/DDBJ whole genome shotgun (WGS) entry which is preliminary data.</text>
</comment>
<organism evidence="2">
    <name type="scientific">Tanacetum cinerariifolium</name>
    <name type="common">Dalmatian daisy</name>
    <name type="synonym">Chrysanthemum cinerariifolium</name>
    <dbReference type="NCBI Taxonomy" id="118510"/>
    <lineage>
        <taxon>Eukaryota</taxon>
        <taxon>Viridiplantae</taxon>
        <taxon>Streptophyta</taxon>
        <taxon>Embryophyta</taxon>
        <taxon>Tracheophyta</taxon>
        <taxon>Spermatophyta</taxon>
        <taxon>Magnoliopsida</taxon>
        <taxon>eudicotyledons</taxon>
        <taxon>Gunneridae</taxon>
        <taxon>Pentapetalae</taxon>
        <taxon>asterids</taxon>
        <taxon>campanulids</taxon>
        <taxon>Asterales</taxon>
        <taxon>Asteraceae</taxon>
        <taxon>Asteroideae</taxon>
        <taxon>Anthemideae</taxon>
        <taxon>Anthemidinae</taxon>
        <taxon>Tanacetum</taxon>
    </lineage>
</organism>
<name>A0A699V666_TANCI</name>